<name>A0A0L7KNS6_OPEBR</name>
<keyword evidence="2" id="KW-1185">Reference proteome</keyword>
<sequence length="117" mass="13573">MNFYKTILRSVIQSLQPQTRTCSNSRKIFVHQDLKDCSHIFIRNDMLKKSLCPTYDGPYRVLSRKKKVFEIQLPNRISFVSIDRLKPAYVLNEKCSDSNVDNNLCKSNSVVSEPTTQ</sequence>
<dbReference type="PANTHER" id="PTHR38681">
    <property type="entry name" value="RETROVIRUS-RELATED POL POLYPROTEIN FROM TRANSPOSON 412-LIKE PROTEIN-RELATED"/>
    <property type="match status" value="1"/>
</dbReference>
<dbReference type="PANTHER" id="PTHR38681:SF1">
    <property type="entry name" value="RETROVIRUS-RELATED POL POLYPROTEIN FROM TRANSPOSON 412-LIKE PROTEIN"/>
    <property type="match status" value="1"/>
</dbReference>
<dbReference type="AlphaFoldDB" id="A0A0L7KNS6"/>
<gene>
    <name evidence="1" type="ORF">OBRU01_23385</name>
</gene>
<feature type="non-terminal residue" evidence="1">
    <location>
        <position position="117"/>
    </location>
</feature>
<dbReference type="Proteomes" id="UP000037510">
    <property type="component" value="Unassembled WGS sequence"/>
</dbReference>
<accession>A0A0L7KNS6</accession>
<proteinExistence type="predicted"/>
<protein>
    <submittedName>
        <fullName evidence="1">Pol polyprotein</fullName>
    </submittedName>
</protein>
<dbReference type="STRING" id="104452.A0A0L7KNS6"/>
<evidence type="ECO:0000313" key="2">
    <source>
        <dbReference type="Proteomes" id="UP000037510"/>
    </source>
</evidence>
<reference evidence="1 2" key="1">
    <citation type="journal article" date="2015" name="Genome Biol. Evol.">
        <title>The genome of winter moth (Operophtera brumata) provides a genomic perspective on sexual dimorphism and phenology.</title>
        <authorList>
            <person name="Derks M.F."/>
            <person name="Smit S."/>
            <person name="Salis L."/>
            <person name="Schijlen E."/>
            <person name="Bossers A."/>
            <person name="Mateman C."/>
            <person name="Pijl A.S."/>
            <person name="de Ridder D."/>
            <person name="Groenen M.A."/>
            <person name="Visser M.E."/>
            <person name="Megens H.J."/>
        </authorList>
    </citation>
    <scope>NUCLEOTIDE SEQUENCE [LARGE SCALE GENOMIC DNA]</scope>
    <source>
        <strain evidence="1">WM2013NL</strain>
        <tissue evidence="1">Head and thorax</tissue>
    </source>
</reference>
<organism evidence="1 2">
    <name type="scientific">Operophtera brumata</name>
    <name type="common">Winter moth</name>
    <name type="synonym">Phalaena brumata</name>
    <dbReference type="NCBI Taxonomy" id="104452"/>
    <lineage>
        <taxon>Eukaryota</taxon>
        <taxon>Metazoa</taxon>
        <taxon>Ecdysozoa</taxon>
        <taxon>Arthropoda</taxon>
        <taxon>Hexapoda</taxon>
        <taxon>Insecta</taxon>
        <taxon>Pterygota</taxon>
        <taxon>Neoptera</taxon>
        <taxon>Endopterygota</taxon>
        <taxon>Lepidoptera</taxon>
        <taxon>Glossata</taxon>
        <taxon>Ditrysia</taxon>
        <taxon>Geometroidea</taxon>
        <taxon>Geometridae</taxon>
        <taxon>Larentiinae</taxon>
        <taxon>Operophtera</taxon>
    </lineage>
</organism>
<evidence type="ECO:0000313" key="1">
    <source>
        <dbReference type="EMBL" id="KOB64947.1"/>
    </source>
</evidence>
<comment type="caution">
    <text evidence="1">The sequence shown here is derived from an EMBL/GenBank/DDBJ whole genome shotgun (WGS) entry which is preliminary data.</text>
</comment>
<dbReference type="EMBL" id="JTDY01007779">
    <property type="protein sequence ID" value="KOB64947.1"/>
    <property type="molecule type" value="Genomic_DNA"/>
</dbReference>